<name>A0ABX7SQK3_9CAUL</name>
<dbReference type="InterPro" id="IPR003115">
    <property type="entry name" value="ParB_N"/>
</dbReference>
<dbReference type="RefSeq" id="WP_207826938.1">
    <property type="nucleotide sequence ID" value="NZ_CP062006.1"/>
</dbReference>
<dbReference type="InterPro" id="IPR011111">
    <property type="entry name" value="Plasmid_RepB"/>
</dbReference>
<evidence type="ECO:0000313" key="3">
    <source>
        <dbReference type="EMBL" id="QTC89185.1"/>
    </source>
</evidence>
<keyword evidence="4" id="KW-1185">Reference proteome</keyword>
<reference evidence="3 4" key="1">
    <citation type="submission" date="2020-09" db="EMBL/GenBank/DDBJ databases">
        <title>Brevundimonas sp. LVF1 isolated from an oligotrophic pond in Goettingen, Germany.</title>
        <authorList>
            <person name="Friedrich I."/>
            <person name="Klassen A."/>
            <person name="Neubauer H."/>
            <person name="Schneider D."/>
            <person name="Hertel R."/>
            <person name="Daniel R."/>
        </authorList>
    </citation>
    <scope>NUCLEOTIDE SEQUENCE [LARGE SCALE GENOMIC DNA]</scope>
    <source>
        <strain evidence="3 4">LVF1</strain>
    </source>
</reference>
<feature type="compositionally biased region" description="Acidic residues" evidence="1">
    <location>
        <begin position="295"/>
        <end position="309"/>
    </location>
</feature>
<feature type="region of interest" description="Disordered" evidence="1">
    <location>
        <begin position="295"/>
        <end position="331"/>
    </location>
</feature>
<evidence type="ECO:0000256" key="1">
    <source>
        <dbReference type="SAM" id="MobiDB-lite"/>
    </source>
</evidence>
<dbReference type="SMART" id="SM00470">
    <property type="entry name" value="ParB"/>
    <property type="match status" value="1"/>
</dbReference>
<gene>
    <name evidence="3" type="ORF">IFE19_07625</name>
</gene>
<dbReference type="SUPFAM" id="SSF110849">
    <property type="entry name" value="ParB/Sulfiredoxin"/>
    <property type="match status" value="1"/>
</dbReference>
<proteinExistence type="predicted"/>
<dbReference type="SUPFAM" id="SSF109709">
    <property type="entry name" value="KorB DNA-binding domain-like"/>
    <property type="match status" value="1"/>
</dbReference>
<dbReference type="InterPro" id="IPR036086">
    <property type="entry name" value="ParB/Sulfiredoxin_sf"/>
</dbReference>
<dbReference type="Gene3D" id="3.90.1530.10">
    <property type="entry name" value="Conserved hypothetical protein from pyrococcus furiosus pfu- 392566-001, ParB domain"/>
    <property type="match status" value="1"/>
</dbReference>
<dbReference type="Pfam" id="PF02195">
    <property type="entry name" value="ParB_N"/>
    <property type="match status" value="1"/>
</dbReference>
<feature type="domain" description="ParB-like N-terminal" evidence="2">
    <location>
        <begin position="14"/>
        <end position="107"/>
    </location>
</feature>
<accession>A0ABX7SQK3</accession>
<evidence type="ECO:0000259" key="2">
    <source>
        <dbReference type="SMART" id="SM00470"/>
    </source>
</evidence>
<organism evidence="3 4">
    <name type="scientific">Brevundimonas pondensis</name>
    <dbReference type="NCBI Taxonomy" id="2774189"/>
    <lineage>
        <taxon>Bacteria</taxon>
        <taxon>Pseudomonadati</taxon>
        <taxon>Pseudomonadota</taxon>
        <taxon>Alphaproteobacteria</taxon>
        <taxon>Caulobacterales</taxon>
        <taxon>Caulobacteraceae</taxon>
        <taxon>Brevundimonas</taxon>
    </lineage>
</organism>
<sequence>MERRVKAAFEQNLKVLPMDEILPMRRLEDSILRSVKYRRIARSVAEVGVIEPLVVARPRGQGPWMLLDGHVRLSILKELGERDVRCLISDDDEAFTYNRRVNRLATIQEHYMIVRALERGVPEEKLARALDVDVKAIQRKRDMLCGICPEVVEMLKDRSVNPSTFTMLRKMRAVRQIEAAELMISAGNFTGSYARALLAATRQSDLVRPDKPKKIGGMTPEQMARMEREMASLTADFKALESSYGDDVLQLVIASGYLSRLTANPAIEQWLAGRHPEILSGFRAIISVASLDEAVEEGSDDDAEASDDGEGVRAISSWQKSWPEEEDSNQV</sequence>
<dbReference type="EMBL" id="CP062006">
    <property type="protein sequence ID" value="QTC89185.1"/>
    <property type="molecule type" value="Genomic_DNA"/>
</dbReference>
<dbReference type="Proteomes" id="UP000663942">
    <property type="component" value="Chromosome"/>
</dbReference>
<dbReference type="Pfam" id="PF07506">
    <property type="entry name" value="RepB"/>
    <property type="match status" value="1"/>
</dbReference>
<protein>
    <submittedName>
        <fullName evidence="3">ParB N-terminal domain-containing protein</fullName>
    </submittedName>
</protein>
<evidence type="ECO:0000313" key="4">
    <source>
        <dbReference type="Proteomes" id="UP000663942"/>
    </source>
</evidence>